<protein>
    <submittedName>
        <fullName evidence="2">Uncharacterized protein</fullName>
    </submittedName>
</protein>
<feature type="compositionally biased region" description="Low complexity" evidence="1">
    <location>
        <begin position="48"/>
        <end position="59"/>
    </location>
</feature>
<dbReference type="PANTHER" id="PTHR37540">
    <property type="entry name" value="TRANSCRIPTION FACTOR (ACR-2), PUTATIVE-RELATED-RELATED"/>
    <property type="match status" value="1"/>
</dbReference>
<reference evidence="2" key="1">
    <citation type="journal article" date="2023" name="Mol. Phylogenet. Evol.">
        <title>Genome-scale phylogeny and comparative genomics of the fungal order Sordariales.</title>
        <authorList>
            <person name="Hensen N."/>
            <person name="Bonometti L."/>
            <person name="Westerberg I."/>
            <person name="Brannstrom I.O."/>
            <person name="Guillou S."/>
            <person name="Cros-Aarteil S."/>
            <person name="Calhoun S."/>
            <person name="Haridas S."/>
            <person name="Kuo A."/>
            <person name="Mondo S."/>
            <person name="Pangilinan J."/>
            <person name="Riley R."/>
            <person name="LaButti K."/>
            <person name="Andreopoulos B."/>
            <person name="Lipzen A."/>
            <person name="Chen C."/>
            <person name="Yan M."/>
            <person name="Daum C."/>
            <person name="Ng V."/>
            <person name="Clum A."/>
            <person name="Steindorff A."/>
            <person name="Ohm R.A."/>
            <person name="Martin F."/>
            <person name="Silar P."/>
            <person name="Natvig D.O."/>
            <person name="Lalanne C."/>
            <person name="Gautier V."/>
            <person name="Ament-Velasquez S.L."/>
            <person name="Kruys A."/>
            <person name="Hutchinson M.I."/>
            <person name="Powell A.J."/>
            <person name="Barry K."/>
            <person name="Miller A.N."/>
            <person name="Grigoriev I.V."/>
            <person name="Debuchy R."/>
            <person name="Gladieux P."/>
            <person name="Hiltunen Thoren M."/>
            <person name="Johannesson H."/>
        </authorList>
    </citation>
    <scope>NUCLEOTIDE SEQUENCE</scope>
    <source>
        <strain evidence="2">CBS 103.79</strain>
    </source>
</reference>
<name>A0AAN6RNC7_9PEZI</name>
<dbReference type="PANTHER" id="PTHR37540:SF5">
    <property type="entry name" value="TRANSCRIPTION FACTOR DOMAIN-CONTAINING PROTEIN"/>
    <property type="match status" value="1"/>
</dbReference>
<evidence type="ECO:0000256" key="1">
    <source>
        <dbReference type="SAM" id="MobiDB-lite"/>
    </source>
</evidence>
<evidence type="ECO:0000313" key="3">
    <source>
        <dbReference type="Proteomes" id="UP001303889"/>
    </source>
</evidence>
<feature type="compositionally biased region" description="Pro residues" evidence="1">
    <location>
        <begin position="38"/>
        <end position="47"/>
    </location>
</feature>
<dbReference type="AlphaFoldDB" id="A0AAN6RNC7"/>
<reference evidence="2" key="2">
    <citation type="submission" date="2023-05" db="EMBL/GenBank/DDBJ databases">
        <authorList>
            <consortium name="Lawrence Berkeley National Laboratory"/>
            <person name="Steindorff A."/>
            <person name="Hensen N."/>
            <person name="Bonometti L."/>
            <person name="Westerberg I."/>
            <person name="Brannstrom I.O."/>
            <person name="Guillou S."/>
            <person name="Cros-Aarteil S."/>
            <person name="Calhoun S."/>
            <person name="Haridas S."/>
            <person name="Kuo A."/>
            <person name="Mondo S."/>
            <person name="Pangilinan J."/>
            <person name="Riley R."/>
            <person name="Labutti K."/>
            <person name="Andreopoulos B."/>
            <person name="Lipzen A."/>
            <person name="Chen C."/>
            <person name="Yanf M."/>
            <person name="Daum C."/>
            <person name="Ng V."/>
            <person name="Clum A."/>
            <person name="Ohm R."/>
            <person name="Martin F."/>
            <person name="Silar P."/>
            <person name="Natvig D."/>
            <person name="Lalanne C."/>
            <person name="Gautier V."/>
            <person name="Ament-Velasquez S.L."/>
            <person name="Kruys A."/>
            <person name="Hutchinson M.I."/>
            <person name="Powell A.J."/>
            <person name="Barry K."/>
            <person name="Miller A.N."/>
            <person name="Grigoriev I.V."/>
            <person name="Debuchy R."/>
            <person name="Gladieux P."/>
            <person name="Thoren M.H."/>
            <person name="Johannesson H."/>
        </authorList>
    </citation>
    <scope>NUCLEOTIDE SEQUENCE</scope>
    <source>
        <strain evidence="2">CBS 103.79</strain>
    </source>
</reference>
<accession>A0AAN6RNC7</accession>
<feature type="compositionally biased region" description="Basic residues" evidence="1">
    <location>
        <begin position="96"/>
        <end position="106"/>
    </location>
</feature>
<feature type="region of interest" description="Disordered" evidence="1">
    <location>
        <begin position="17"/>
        <end position="154"/>
    </location>
</feature>
<feature type="compositionally biased region" description="Polar residues" evidence="1">
    <location>
        <begin position="22"/>
        <end position="37"/>
    </location>
</feature>
<feature type="non-terminal residue" evidence="2">
    <location>
        <position position="404"/>
    </location>
</feature>
<dbReference type="EMBL" id="MU856375">
    <property type="protein sequence ID" value="KAK3896839.1"/>
    <property type="molecule type" value="Genomic_DNA"/>
</dbReference>
<sequence>MDHFNATIKDGKLVKTRRGLQVSRQKFNGLSFVNTSPQEPPSGPSGPSPSGVAAGGAPSPAHPEIIFVDEGSELHGGDAKDGGGPDQHPDGSDPPKRRRRPPRRGKSPATPSPATPSPSRRSPTNTATPAFHPPDLLSVPHPQSTTPSSADPPLSAQEWSLFERHLAHAAPRGTYPYEALLTYNPLRGAEFRAMVAADMAAVHCVLAGGCVAEAVERGASPRELACYIGRVCAVLNRKLGRRESGVEGGAVWCIAELARVGCAVGRLDHWLLHMRGLKKVLDINGGLVGLPQWLLASMHKADIQGASTLAIPPFLPFTRHHGSIAASLPTNLRSRTRSTLSALLTPLGINPEVTAALSSLALLASAVRLARAPENAGGGVRFDPDAFTEEWQAVGDGLLTRPRP</sequence>
<comment type="caution">
    <text evidence="2">The sequence shown here is derived from an EMBL/GenBank/DDBJ whole genome shotgun (WGS) entry which is preliminary data.</text>
</comment>
<organism evidence="2 3">
    <name type="scientific">Staphylotrichum tortipilum</name>
    <dbReference type="NCBI Taxonomy" id="2831512"/>
    <lineage>
        <taxon>Eukaryota</taxon>
        <taxon>Fungi</taxon>
        <taxon>Dikarya</taxon>
        <taxon>Ascomycota</taxon>
        <taxon>Pezizomycotina</taxon>
        <taxon>Sordariomycetes</taxon>
        <taxon>Sordariomycetidae</taxon>
        <taxon>Sordariales</taxon>
        <taxon>Chaetomiaceae</taxon>
        <taxon>Staphylotrichum</taxon>
    </lineage>
</organism>
<gene>
    <name evidence="2" type="ORF">C8A05DRAFT_39610</name>
</gene>
<feature type="compositionally biased region" description="Basic and acidic residues" evidence="1">
    <location>
        <begin position="72"/>
        <end position="95"/>
    </location>
</feature>
<dbReference type="Proteomes" id="UP001303889">
    <property type="component" value="Unassembled WGS sequence"/>
</dbReference>
<feature type="compositionally biased region" description="Low complexity" evidence="1">
    <location>
        <begin position="117"/>
        <end position="129"/>
    </location>
</feature>
<keyword evidence="3" id="KW-1185">Reference proteome</keyword>
<proteinExistence type="predicted"/>
<evidence type="ECO:0000313" key="2">
    <source>
        <dbReference type="EMBL" id="KAK3896839.1"/>
    </source>
</evidence>